<evidence type="ECO:0000259" key="2">
    <source>
        <dbReference type="Pfam" id="PF08021"/>
    </source>
</evidence>
<accession>A0A4Y4C7T5</accession>
<dbReference type="InterPro" id="IPR007037">
    <property type="entry name" value="SIP_rossman_dom"/>
</dbReference>
<proteinExistence type="predicted"/>
<feature type="domain" description="Siderophore-interacting FAD-binding" evidence="2">
    <location>
        <begin position="85"/>
        <end position="134"/>
    </location>
</feature>
<comment type="caution">
    <text evidence="3">The sequence shown here is derived from an EMBL/GenBank/DDBJ whole genome shotgun (WGS) entry which is preliminary data.</text>
</comment>
<gene>
    <name evidence="3" type="ORF">CVA01_25370</name>
</gene>
<dbReference type="CDD" id="cd06193">
    <property type="entry name" value="siderophore_interacting"/>
    <property type="match status" value="1"/>
</dbReference>
<dbReference type="PANTHER" id="PTHR30157">
    <property type="entry name" value="FERRIC REDUCTASE, NADPH-DEPENDENT"/>
    <property type="match status" value="1"/>
</dbReference>
<dbReference type="Pfam" id="PF04954">
    <property type="entry name" value="SIP"/>
    <property type="match status" value="1"/>
</dbReference>
<dbReference type="Gene3D" id="3.40.50.80">
    <property type="entry name" value="Nucleotide-binding domain of ferredoxin-NADP reductase (FNR) module"/>
    <property type="match status" value="1"/>
</dbReference>
<dbReference type="Pfam" id="PF08021">
    <property type="entry name" value="FAD_binding_9"/>
    <property type="match status" value="1"/>
</dbReference>
<dbReference type="PANTHER" id="PTHR30157:SF0">
    <property type="entry name" value="NADPH-DEPENDENT FERRIC-CHELATE REDUCTASE"/>
    <property type="match status" value="1"/>
</dbReference>
<name>A0A4Y4C7T5_9CORY</name>
<protein>
    <submittedName>
        <fullName evidence="3">Siderophore-interacting protein</fullName>
    </submittedName>
</protein>
<dbReference type="EMBL" id="BJNT01000021">
    <property type="protein sequence ID" value="GEC87223.1"/>
    <property type="molecule type" value="Genomic_DNA"/>
</dbReference>
<dbReference type="Proteomes" id="UP000319986">
    <property type="component" value="Unassembled WGS sequence"/>
</dbReference>
<dbReference type="AlphaFoldDB" id="A0A4Y4C7T5"/>
<dbReference type="RefSeq" id="WP_141331154.1">
    <property type="nucleotide sequence ID" value="NZ_BJNT01000021.1"/>
</dbReference>
<sequence>MSETPDASTVNALLNSPQHRTGLNDLHLEVTAVTRRYPWLARVSGVVPGMADTDRTQWEHPNLALRLAIPDAADALGPLIGQAGVCRRVYTVAAVDYDTSTLDIDIVVHGESSPMMRWHDGLTPGDRVSFVGPRPHAAPTDAAAAGGRNHLLADGSAYPAASAIARALPGVVTVIIALPEDAAQAGSYNADFPGAELRYAASSDTPLSHAMTTLEIAEGDTVWAGGEREDIRAVRARCLKELGLPKAQVQVFGYWRHGKTETDADVARLTAVAELQKQGRTLEDDLAVEI</sequence>
<dbReference type="InterPro" id="IPR017938">
    <property type="entry name" value="Riboflavin_synthase-like_b-brl"/>
</dbReference>
<dbReference type="InterPro" id="IPR013113">
    <property type="entry name" value="SIP_FAD-bd"/>
</dbReference>
<reference evidence="3 4" key="1">
    <citation type="submission" date="2019-06" db="EMBL/GenBank/DDBJ databases">
        <title>Whole genome shotgun sequence of Corynebacterium variabile NBRC 15286.</title>
        <authorList>
            <person name="Hosoyama A."/>
            <person name="Uohara A."/>
            <person name="Ohji S."/>
            <person name="Ichikawa N."/>
        </authorList>
    </citation>
    <scope>NUCLEOTIDE SEQUENCE [LARGE SCALE GENOMIC DNA]</scope>
    <source>
        <strain evidence="3 4">NBRC 15286</strain>
    </source>
</reference>
<evidence type="ECO:0000313" key="3">
    <source>
        <dbReference type="EMBL" id="GEC87223.1"/>
    </source>
</evidence>
<organism evidence="3 4">
    <name type="scientific">Corynebacterium variabile</name>
    <dbReference type="NCBI Taxonomy" id="1727"/>
    <lineage>
        <taxon>Bacteria</taxon>
        <taxon>Bacillati</taxon>
        <taxon>Actinomycetota</taxon>
        <taxon>Actinomycetes</taxon>
        <taxon>Mycobacteriales</taxon>
        <taxon>Corynebacteriaceae</taxon>
        <taxon>Corynebacterium</taxon>
    </lineage>
</organism>
<dbReference type="SUPFAM" id="SSF63380">
    <property type="entry name" value="Riboflavin synthase domain-like"/>
    <property type="match status" value="1"/>
</dbReference>
<dbReference type="Gene3D" id="2.40.30.10">
    <property type="entry name" value="Translation factors"/>
    <property type="match status" value="1"/>
</dbReference>
<feature type="domain" description="SIP-like Rossmann fold" evidence="1">
    <location>
        <begin position="151"/>
        <end position="258"/>
    </location>
</feature>
<evidence type="ECO:0000259" key="1">
    <source>
        <dbReference type="Pfam" id="PF04954"/>
    </source>
</evidence>
<dbReference type="InterPro" id="IPR039374">
    <property type="entry name" value="SIP_fam"/>
</dbReference>
<dbReference type="InterPro" id="IPR039261">
    <property type="entry name" value="FNR_nucleotide-bd"/>
</dbReference>
<dbReference type="GeneID" id="82888622"/>
<evidence type="ECO:0000313" key="4">
    <source>
        <dbReference type="Proteomes" id="UP000319986"/>
    </source>
</evidence>